<evidence type="ECO:0000259" key="8">
    <source>
        <dbReference type="Pfam" id="PF01138"/>
    </source>
</evidence>
<dbReference type="GO" id="GO:0071028">
    <property type="term" value="P:nuclear mRNA surveillance"/>
    <property type="evidence" value="ECO:0007669"/>
    <property type="project" value="TreeGrafter"/>
</dbReference>
<evidence type="ECO:0000256" key="2">
    <source>
        <dbReference type="ARBA" id="ARBA00004604"/>
    </source>
</evidence>
<evidence type="ECO:0000256" key="3">
    <source>
        <dbReference type="ARBA" id="ARBA00006678"/>
    </source>
</evidence>
<dbReference type="GO" id="GO:0000467">
    <property type="term" value="P:exonucleolytic trimming to generate mature 3'-end of 5.8S rRNA from tricistronic rRNA transcript (SSU-rRNA, 5.8S rRNA, LSU-rRNA)"/>
    <property type="evidence" value="ECO:0007669"/>
    <property type="project" value="UniProtKB-ARBA"/>
</dbReference>
<dbReference type="InterPro" id="IPR020568">
    <property type="entry name" value="Ribosomal_Su5_D2-typ_SF"/>
</dbReference>
<evidence type="ECO:0000256" key="5">
    <source>
        <dbReference type="ARBA" id="ARBA00022835"/>
    </source>
</evidence>
<keyword evidence="11" id="KW-1185">Reference proteome</keyword>
<evidence type="ECO:0000313" key="11">
    <source>
        <dbReference type="Proteomes" id="UP001378960"/>
    </source>
</evidence>
<dbReference type="Gene3D" id="3.30.230.70">
    <property type="entry name" value="GHMP Kinase, N-terminal domain"/>
    <property type="match status" value="1"/>
</dbReference>
<gene>
    <name evidence="10" type="ORF">DAPK24_016130</name>
</gene>
<evidence type="ECO:0000256" key="6">
    <source>
        <dbReference type="ARBA" id="ARBA00063066"/>
    </source>
</evidence>
<accession>A0AAV5R1E8</accession>
<dbReference type="GO" id="GO:0071038">
    <property type="term" value="P:TRAMP-dependent tRNA surveillance pathway"/>
    <property type="evidence" value="ECO:0007669"/>
    <property type="project" value="UniProtKB-ARBA"/>
</dbReference>
<dbReference type="GO" id="GO:0016075">
    <property type="term" value="P:rRNA catabolic process"/>
    <property type="evidence" value="ECO:0007669"/>
    <property type="project" value="TreeGrafter"/>
</dbReference>
<organism evidence="10 11">
    <name type="scientific">Pichia kluyveri</name>
    <name type="common">Yeast</name>
    <dbReference type="NCBI Taxonomy" id="36015"/>
    <lineage>
        <taxon>Eukaryota</taxon>
        <taxon>Fungi</taxon>
        <taxon>Dikarya</taxon>
        <taxon>Ascomycota</taxon>
        <taxon>Saccharomycotina</taxon>
        <taxon>Pichiomycetes</taxon>
        <taxon>Pichiales</taxon>
        <taxon>Pichiaceae</taxon>
        <taxon>Pichia</taxon>
    </lineage>
</organism>
<comment type="subunit">
    <text evidence="6">Component of the RNA exosome complex. Specifically part of the catalytically inactive RNA exosome core complex (Exo-9) which may associate with the catalytic subunits RRP6 and DIS3 in cytoplasmic- and nuclear-specific RNA exosome complex forms. Exo-9 is formed by a hexameric base ring of RNase PH domain-containing subunits and a cap ring consisting of CSL4, RRP4 and RRP40.</text>
</comment>
<protein>
    <recommendedName>
        <fullName evidence="7">Ribosomal RNA-processing protein 41</fullName>
    </recommendedName>
</protein>
<comment type="caution">
    <text evidence="10">The sequence shown here is derived from an EMBL/GenBank/DDBJ whole genome shotgun (WGS) entry which is preliminary data.</text>
</comment>
<name>A0AAV5R1E8_PICKL</name>
<dbReference type="PANTHER" id="PTHR11953">
    <property type="entry name" value="EXOSOME COMPLEX COMPONENT"/>
    <property type="match status" value="1"/>
</dbReference>
<sequence length="231" mass="25228">MSHQELLSPEGFRYDGRRCNEQRNFNLELNTHPHAADGSAICSMGNTKVLSLLRGPTDSNDSGLSLSVSIIQPPYAKSDRVQVSKNDRRFAELSLMVQRTLLQSIVQKAYPRTNINIKLTILSADGSILAACVNSATAALVDAGIALYDTVTAITVGIHDISPLIDCNAIEEIDLPYLTIGTISNSKINLLLMESKTPLDKLQKMINLGTEGCIQIRNQLDIAIRKSAIKH</sequence>
<dbReference type="GO" id="GO:0000176">
    <property type="term" value="C:nuclear exosome (RNase complex)"/>
    <property type="evidence" value="ECO:0007669"/>
    <property type="project" value="TreeGrafter"/>
</dbReference>
<dbReference type="SUPFAM" id="SSF54211">
    <property type="entry name" value="Ribosomal protein S5 domain 2-like"/>
    <property type="match status" value="1"/>
</dbReference>
<comment type="subcellular location">
    <subcellularLocation>
        <location evidence="1">Cytoplasm</location>
    </subcellularLocation>
    <subcellularLocation>
        <location evidence="2">Nucleus</location>
        <location evidence="2">Nucleolus</location>
    </subcellularLocation>
</comment>
<dbReference type="PANTHER" id="PTHR11953:SF0">
    <property type="entry name" value="EXOSOME COMPLEX COMPONENT RRP41"/>
    <property type="match status" value="1"/>
</dbReference>
<dbReference type="InterPro" id="IPR036345">
    <property type="entry name" value="ExoRNase_PH_dom2_sf"/>
</dbReference>
<proteinExistence type="inferred from homology"/>
<dbReference type="GO" id="GO:0071051">
    <property type="term" value="P:poly(A)-dependent snoRNA 3'-end processing"/>
    <property type="evidence" value="ECO:0007669"/>
    <property type="project" value="TreeGrafter"/>
</dbReference>
<dbReference type="GO" id="GO:0003723">
    <property type="term" value="F:RNA binding"/>
    <property type="evidence" value="ECO:0007669"/>
    <property type="project" value="TreeGrafter"/>
</dbReference>
<dbReference type="InterPro" id="IPR015847">
    <property type="entry name" value="ExoRNase_PH_dom2"/>
</dbReference>
<dbReference type="InterPro" id="IPR027408">
    <property type="entry name" value="PNPase/RNase_PH_dom_sf"/>
</dbReference>
<dbReference type="SUPFAM" id="SSF55666">
    <property type="entry name" value="Ribonuclease PH domain 2-like"/>
    <property type="match status" value="1"/>
</dbReference>
<dbReference type="FunFam" id="3.30.230.70:FF:000004">
    <property type="entry name" value="Exosome complex component Rrp41"/>
    <property type="match status" value="1"/>
</dbReference>
<evidence type="ECO:0000256" key="1">
    <source>
        <dbReference type="ARBA" id="ARBA00004496"/>
    </source>
</evidence>
<comment type="similarity">
    <text evidence="3">Belongs to the RNase PH family.</text>
</comment>
<evidence type="ECO:0000259" key="9">
    <source>
        <dbReference type="Pfam" id="PF03725"/>
    </source>
</evidence>
<dbReference type="Pfam" id="PF03725">
    <property type="entry name" value="RNase_PH_C"/>
    <property type="match status" value="1"/>
</dbReference>
<dbReference type="GO" id="GO:0000177">
    <property type="term" value="C:cytoplasmic exosome (RNase complex)"/>
    <property type="evidence" value="ECO:0007669"/>
    <property type="project" value="UniProtKB-ARBA"/>
</dbReference>
<dbReference type="Proteomes" id="UP001378960">
    <property type="component" value="Unassembled WGS sequence"/>
</dbReference>
<feature type="domain" description="Exoribonuclease phosphorolytic" evidence="9">
    <location>
        <begin position="150"/>
        <end position="211"/>
    </location>
</feature>
<dbReference type="InterPro" id="IPR001247">
    <property type="entry name" value="ExoRNase_PH_dom1"/>
</dbReference>
<dbReference type="GO" id="GO:0034475">
    <property type="term" value="P:U4 snRNA 3'-end processing"/>
    <property type="evidence" value="ECO:0007669"/>
    <property type="project" value="TreeGrafter"/>
</dbReference>
<evidence type="ECO:0000256" key="7">
    <source>
        <dbReference type="ARBA" id="ARBA00077929"/>
    </source>
</evidence>
<dbReference type="GO" id="GO:0005730">
    <property type="term" value="C:nucleolus"/>
    <property type="evidence" value="ECO:0007669"/>
    <property type="project" value="UniProtKB-SubCell"/>
</dbReference>
<evidence type="ECO:0000313" key="10">
    <source>
        <dbReference type="EMBL" id="GMM45038.1"/>
    </source>
</evidence>
<dbReference type="InterPro" id="IPR050080">
    <property type="entry name" value="RNase_PH"/>
</dbReference>
<evidence type="ECO:0000256" key="4">
    <source>
        <dbReference type="ARBA" id="ARBA00022490"/>
    </source>
</evidence>
<keyword evidence="5" id="KW-0271">Exosome</keyword>
<feature type="domain" description="Exoribonuclease phosphorolytic" evidence="8">
    <location>
        <begin position="21"/>
        <end position="145"/>
    </location>
</feature>
<reference evidence="10 11" key="1">
    <citation type="journal article" date="2023" name="Elife">
        <title>Identification of key yeast species and microbe-microbe interactions impacting larval growth of Drosophila in the wild.</title>
        <authorList>
            <person name="Mure A."/>
            <person name="Sugiura Y."/>
            <person name="Maeda R."/>
            <person name="Honda K."/>
            <person name="Sakurai N."/>
            <person name="Takahashi Y."/>
            <person name="Watada M."/>
            <person name="Katoh T."/>
            <person name="Gotoh A."/>
            <person name="Gotoh Y."/>
            <person name="Taniguchi I."/>
            <person name="Nakamura K."/>
            <person name="Hayashi T."/>
            <person name="Katayama T."/>
            <person name="Uemura T."/>
            <person name="Hattori Y."/>
        </authorList>
    </citation>
    <scope>NUCLEOTIDE SEQUENCE [LARGE SCALE GENOMIC DNA]</scope>
    <source>
        <strain evidence="10 11">PK-24</strain>
    </source>
</reference>
<dbReference type="EMBL" id="BTGB01000001">
    <property type="protein sequence ID" value="GMM45038.1"/>
    <property type="molecule type" value="Genomic_DNA"/>
</dbReference>
<keyword evidence="4" id="KW-0963">Cytoplasm</keyword>
<dbReference type="AlphaFoldDB" id="A0AAV5R1E8"/>
<dbReference type="Pfam" id="PF01138">
    <property type="entry name" value="RNase_PH"/>
    <property type="match status" value="1"/>
</dbReference>